<dbReference type="RefSeq" id="WP_091459646.1">
    <property type="nucleotide sequence ID" value="NZ_FMHU01000002.1"/>
</dbReference>
<reference evidence="10" key="1">
    <citation type="submission" date="2016-06" db="EMBL/GenBank/DDBJ databases">
        <authorList>
            <person name="Varghese N."/>
        </authorList>
    </citation>
    <scope>NUCLEOTIDE SEQUENCE [LARGE SCALE GENOMIC DNA]</scope>
    <source>
        <strain evidence="10">DSM 46123</strain>
    </source>
</reference>
<evidence type="ECO:0000313" key="10">
    <source>
        <dbReference type="Proteomes" id="UP000198906"/>
    </source>
</evidence>
<dbReference type="InterPro" id="IPR050297">
    <property type="entry name" value="LipidA_mod_glycosyltrf_83"/>
</dbReference>
<keyword evidence="4 9" id="KW-0808">Transferase</keyword>
<comment type="subcellular location">
    <subcellularLocation>
        <location evidence="1">Cell membrane</location>
        <topology evidence="1">Multi-pass membrane protein</topology>
    </subcellularLocation>
</comment>
<sequence length="486" mass="51271">MAQPRPRETRRAAGAILACAVLAALLRLPFVRTGLSMDEGGYAHVAREWSRGVPLYRQAWLDRPQGLLLTYRMLLALDHDGGAIRGGAVAAGALITVLVGVTGWLLAGRRTGAIAAALYAVVGVAPRIEGFTLNGELLASVPATLAVTAALLWRRRRTPAWLVVAGIAAGGAVTMKPSGLDGLTAALAVLAATTGRHLRGYAVLLAGAALPVGLCAWHGWTVGGPRYWHALAGYQLAALGGPDTGADDRATALLRSLGTAAPELAALGVAAGVGLWSVRRQRPATITVAAWLAGGLVGVNLGGSYWPHYWVQLLPPLAVLAAVAVTTVGAHRSALRTVAFGAVLLPQVAWLAALLPATPTQRQRAVPYAEAARRDARIAAAIRAGTRPEDEIFVLVSQADIYFLAGRRTDYPYLWGKPIEKIPDALPRLRAMLDGADRPRVVVLNHDPARVDRTGQVGRILAEHYRPWREVDGVPLLRAAEAGPSR</sequence>
<organism evidence="9 10">
    <name type="scientific">Micromonospora inyonensis</name>
    <dbReference type="NCBI Taxonomy" id="47866"/>
    <lineage>
        <taxon>Bacteria</taxon>
        <taxon>Bacillati</taxon>
        <taxon>Actinomycetota</taxon>
        <taxon>Actinomycetes</taxon>
        <taxon>Micromonosporales</taxon>
        <taxon>Micromonosporaceae</taxon>
        <taxon>Micromonospora</taxon>
    </lineage>
</organism>
<keyword evidence="5 8" id="KW-0812">Transmembrane</keyword>
<feature type="transmembrane region" description="Helical" evidence="8">
    <location>
        <begin position="337"/>
        <end position="357"/>
    </location>
</feature>
<proteinExistence type="predicted"/>
<name>A0A1C6S0V1_9ACTN</name>
<feature type="transmembrane region" description="Helical" evidence="8">
    <location>
        <begin position="309"/>
        <end position="330"/>
    </location>
</feature>
<feature type="transmembrane region" description="Helical" evidence="8">
    <location>
        <begin position="12"/>
        <end position="30"/>
    </location>
</feature>
<dbReference type="GO" id="GO:0009103">
    <property type="term" value="P:lipopolysaccharide biosynthetic process"/>
    <property type="evidence" value="ECO:0007669"/>
    <property type="project" value="UniProtKB-ARBA"/>
</dbReference>
<keyword evidence="2" id="KW-1003">Cell membrane</keyword>
<keyword evidence="10" id="KW-1185">Reference proteome</keyword>
<keyword evidence="7 8" id="KW-0472">Membrane</keyword>
<dbReference type="GO" id="GO:0010041">
    <property type="term" value="P:response to iron(III) ion"/>
    <property type="evidence" value="ECO:0007669"/>
    <property type="project" value="TreeGrafter"/>
</dbReference>
<dbReference type="EMBL" id="FMHU01000002">
    <property type="protein sequence ID" value="SCL22949.1"/>
    <property type="molecule type" value="Genomic_DNA"/>
</dbReference>
<dbReference type="AlphaFoldDB" id="A0A1C6S0V1"/>
<feature type="transmembrane region" description="Helical" evidence="8">
    <location>
        <begin position="200"/>
        <end position="220"/>
    </location>
</feature>
<dbReference type="GO" id="GO:0005886">
    <property type="term" value="C:plasma membrane"/>
    <property type="evidence" value="ECO:0007669"/>
    <property type="project" value="UniProtKB-SubCell"/>
</dbReference>
<keyword evidence="3" id="KW-0328">Glycosyltransferase</keyword>
<dbReference type="GO" id="GO:0016763">
    <property type="term" value="F:pentosyltransferase activity"/>
    <property type="evidence" value="ECO:0007669"/>
    <property type="project" value="TreeGrafter"/>
</dbReference>
<keyword evidence="6 8" id="KW-1133">Transmembrane helix</keyword>
<feature type="transmembrane region" description="Helical" evidence="8">
    <location>
        <begin position="83"/>
        <end position="106"/>
    </location>
</feature>
<evidence type="ECO:0000256" key="1">
    <source>
        <dbReference type="ARBA" id="ARBA00004651"/>
    </source>
</evidence>
<evidence type="ECO:0000256" key="3">
    <source>
        <dbReference type="ARBA" id="ARBA00022676"/>
    </source>
</evidence>
<evidence type="ECO:0000256" key="4">
    <source>
        <dbReference type="ARBA" id="ARBA00022679"/>
    </source>
</evidence>
<evidence type="ECO:0000256" key="8">
    <source>
        <dbReference type="SAM" id="Phobius"/>
    </source>
</evidence>
<evidence type="ECO:0000256" key="7">
    <source>
        <dbReference type="ARBA" id="ARBA00023136"/>
    </source>
</evidence>
<dbReference type="PANTHER" id="PTHR33908:SF3">
    <property type="entry name" value="UNDECAPRENYL PHOSPHATE-ALPHA-4-AMINO-4-DEOXY-L-ARABINOSE ARABINOSYL TRANSFERASE"/>
    <property type="match status" value="1"/>
</dbReference>
<gene>
    <name evidence="9" type="ORF">GA0074694_3507</name>
</gene>
<evidence type="ECO:0000256" key="2">
    <source>
        <dbReference type="ARBA" id="ARBA00022475"/>
    </source>
</evidence>
<evidence type="ECO:0000256" key="6">
    <source>
        <dbReference type="ARBA" id="ARBA00022989"/>
    </source>
</evidence>
<evidence type="ECO:0000313" key="9">
    <source>
        <dbReference type="EMBL" id="SCL22949.1"/>
    </source>
</evidence>
<feature type="transmembrane region" description="Helical" evidence="8">
    <location>
        <begin position="284"/>
        <end position="303"/>
    </location>
</feature>
<dbReference type="Proteomes" id="UP000198906">
    <property type="component" value="Unassembled WGS sequence"/>
</dbReference>
<dbReference type="PANTHER" id="PTHR33908">
    <property type="entry name" value="MANNOSYLTRANSFERASE YKCB-RELATED"/>
    <property type="match status" value="1"/>
</dbReference>
<accession>A0A1C6S0V1</accession>
<evidence type="ECO:0000256" key="5">
    <source>
        <dbReference type="ARBA" id="ARBA00022692"/>
    </source>
</evidence>
<protein>
    <submittedName>
        <fullName evidence="9">4-amino-4-deoxy-L-arabinose transferase</fullName>
    </submittedName>
</protein>
<dbReference type="STRING" id="47866.GA0074694_3507"/>